<dbReference type="STRING" id="872965.SE16_13705"/>
<dbReference type="PRINTS" id="PR00081">
    <property type="entry name" value="GDHRDH"/>
</dbReference>
<sequence length="246" mass="25578">MRLANKTAIITGAAHGIGRATALRFAAEGARVAVADLDAEGAQRVADAIAAQGGTALAVVVNVRDRASVDAMVRTVLDAWGRIDILVNNAGIIRDAQLLKLSPDDFQAVLDVNITGVFHCTQAVAPHMVAQGAGVILNASSVVALYGNFGQTNYVASKSAVIGMTKVWARELGRKGVRVNAVAPGFIETRMTAGIPEKVIAKLLERVPLGRMGTPDEVAAAYLWLASDEASYVNGHVLSVDGGAVI</sequence>
<evidence type="ECO:0000256" key="3">
    <source>
        <dbReference type="ARBA" id="ARBA00023002"/>
    </source>
</evidence>
<proteinExistence type="inferred from homology"/>
<dbReference type="AlphaFoldDB" id="A0A0M9UCE0"/>
<dbReference type="PANTHER" id="PTHR42760">
    <property type="entry name" value="SHORT-CHAIN DEHYDROGENASES/REDUCTASES FAMILY MEMBER"/>
    <property type="match status" value="1"/>
</dbReference>
<dbReference type="Gene3D" id="3.40.50.720">
    <property type="entry name" value="NAD(P)-binding Rossmann-like Domain"/>
    <property type="match status" value="1"/>
</dbReference>
<keyword evidence="2" id="KW-0521">NADP</keyword>
<dbReference type="Proteomes" id="UP000050502">
    <property type="component" value="Unassembled WGS sequence"/>
</dbReference>
<dbReference type="SMART" id="SM00822">
    <property type="entry name" value="PKS_KR"/>
    <property type="match status" value="1"/>
</dbReference>
<dbReference type="PANTHER" id="PTHR42760:SF40">
    <property type="entry name" value="3-OXOACYL-[ACYL-CARRIER-PROTEIN] REDUCTASE, CHLOROPLASTIC"/>
    <property type="match status" value="1"/>
</dbReference>
<dbReference type="RefSeq" id="WP_054492731.1">
    <property type="nucleotide sequence ID" value="NZ_BBZA01000087.1"/>
</dbReference>
<reference evidence="6 8" key="2">
    <citation type="submission" date="2015-07" db="EMBL/GenBank/DDBJ databases">
        <title>Whole genome sequence of Ardenticatena maritima DSM 23922.</title>
        <authorList>
            <person name="Hemp J."/>
            <person name="Ward L.M."/>
            <person name="Pace L.A."/>
            <person name="Fischer W.W."/>
        </authorList>
    </citation>
    <scope>NUCLEOTIDE SEQUENCE [LARGE SCALE GENOMIC DNA]</scope>
    <source>
        <strain evidence="6 8">110S</strain>
    </source>
</reference>
<comment type="similarity">
    <text evidence="1">Belongs to the short-chain dehydrogenases/reductases (SDR) family.</text>
</comment>
<name>A0A0M9UCE0_9CHLR</name>
<dbReference type="NCBIfam" id="NF005559">
    <property type="entry name" value="PRK07231.1"/>
    <property type="match status" value="1"/>
</dbReference>
<feature type="domain" description="Ketoreductase" evidence="4">
    <location>
        <begin position="6"/>
        <end position="185"/>
    </location>
</feature>
<dbReference type="GO" id="GO:0030497">
    <property type="term" value="P:fatty acid elongation"/>
    <property type="evidence" value="ECO:0007669"/>
    <property type="project" value="TreeGrafter"/>
</dbReference>
<keyword evidence="7" id="KW-1185">Reference proteome</keyword>
<dbReference type="InParanoid" id="A0A0M9UCE0"/>
<organism evidence="5 7">
    <name type="scientific">Ardenticatena maritima</name>
    <dbReference type="NCBI Taxonomy" id="872965"/>
    <lineage>
        <taxon>Bacteria</taxon>
        <taxon>Bacillati</taxon>
        <taxon>Chloroflexota</taxon>
        <taxon>Ardenticatenia</taxon>
        <taxon>Ardenticatenales</taxon>
        <taxon>Ardenticatenaceae</taxon>
        <taxon>Ardenticatena</taxon>
    </lineage>
</organism>
<reference evidence="7" key="3">
    <citation type="submission" date="2015-08" db="EMBL/GenBank/DDBJ databases">
        <title>Draft Genome Sequence of a Heterotrophic Facultative Anaerobic Bacterium Ardenticatena maritima Strain 110S.</title>
        <authorList>
            <person name="Kawaichi S."/>
            <person name="Yoshida T."/>
            <person name="Sako Y."/>
            <person name="Nakamura R."/>
        </authorList>
    </citation>
    <scope>NUCLEOTIDE SEQUENCE [LARGE SCALE GENOMIC DNA]</scope>
    <source>
        <strain evidence="7">110S</strain>
    </source>
</reference>
<dbReference type="OrthoDB" id="9803333at2"/>
<reference evidence="5 7" key="1">
    <citation type="journal article" date="2015" name="Genome Announc.">
        <title>Draft Genome Sequence of a Heterotrophic Facultative Anaerobic Thermophilic Bacterium, Ardenticatena maritima Strain 110ST.</title>
        <authorList>
            <person name="Kawaichi S."/>
            <person name="Yoshida T."/>
            <person name="Sako Y."/>
            <person name="Nakamura R."/>
        </authorList>
    </citation>
    <scope>NUCLEOTIDE SEQUENCE [LARGE SCALE GENOMIC DNA]</scope>
    <source>
        <strain evidence="5 7">110S</strain>
    </source>
</reference>
<keyword evidence="3 5" id="KW-0560">Oxidoreductase</keyword>
<dbReference type="EC" id="1.1.1.100" evidence="5"/>
<dbReference type="NCBIfam" id="NF009466">
    <property type="entry name" value="PRK12826.1-2"/>
    <property type="match status" value="1"/>
</dbReference>
<evidence type="ECO:0000256" key="2">
    <source>
        <dbReference type="ARBA" id="ARBA00022857"/>
    </source>
</evidence>
<dbReference type="InterPro" id="IPR020904">
    <property type="entry name" value="Sc_DH/Rdtase_CS"/>
</dbReference>
<dbReference type="PRINTS" id="PR00080">
    <property type="entry name" value="SDRFAMILY"/>
</dbReference>
<dbReference type="InterPro" id="IPR036291">
    <property type="entry name" value="NAD(P)-bd_dom_sf"/>
</dbReference>
<dbReference type="Pfam" id="PF13561">
    <property type="entry name" value="adh_short_C2"/>
    <property type="match status" value="1"/>
</dbReference>
<accession>A0A0M9UCE0</accession>
<evidence type="ECO:0000313" key="6">
    <source>
        <dbReference type="EMBL" id="KPL86368.1"/>
    </source>
</evidence>
<evidence type="ECO:0000313" key="5">
    <source>
        <dbReference type="EMBL" id="GAP62837.1"/>
    </source>
</evidence>
<dbReference type="InterPro" id="IPR002347">
    <property type="entry name" value="SDR_fam"/>
</dbReference>
<dbReference type="CDD" id="cd05333">
    <property type="entry name" value="BKR_SDR_c"/>
    <property type="match status" value="1"/>
</dbReference>
<evidence type="ECO:0000313" key="7">
    <source>
        <dbReference type="Proteomes" id="UP000037784"/>
    </source>
</evidence>
<dbReference type="EMBL" id="LGKN01000009">
    <property type="protein sequence ID" value="KPL86368.1"/>
    <property type="molecule type" value="Genomic_DNA"/>
</dbReference>
<evidence type="ECO:0000313" key="8">
    <source>
        <dbReference type="Proteomes" id="UP000050502"/>
    </source>
</evidence>
<dbReference type="SUPFAM" id="SSF51735">
    <property type="entry name" value="NAD(P)-binding Rossmann-fold domains"/>
    <property type="match status" value="1"/>
</dbReference>
<dbReference type="EMBL" id="BBZA01000087">
    <property type="protein sequence ID" value="GAP62837.1"/>
    <property type="molecule type" value="Genomic_DNA"/>
</dbReference>
<dbReference type="PROSITE" id="PS00061">
    <property type="entry name" value="ADH_SHORT"/>
    <property type="match status" value="1"/>
</dbReference>
<evidence type="ECO:0000259" key="4">
    <source>
        <dbReference type="SMART" id="SM00822"/>
    </source>
</evidence>
<protein>
    <submittedName>
        <fullName evidence="6">3-oxoacyl-ACP synthase</fullName>
    </submittedName>
    <submittedName>
        <fullName evidence="5">3-oxoacyl-[acyl-carrier protein] reductase</fullName>
        <ecNumber evidence="5">1.1.1.100</ecNumber>
    </submittedName>
</protein>
<dbReference type="PATRIC" id="fig|872965.6.peg.2380"/>
<evidence type="ECO:0000256" key="1">
    <source>
        <dbReference type="ARBA" id="ARBA00006484"/>
    </source>
</evidence>
<comment type="caution">
    <text evidence="5">The sequence shown here is derived from an EMBL/GenBank/DDBJ whole genome shotgun (WGS) entry which is preliminary data.</text>
</comment>
<dbReference type="Proteomes" id="UP000037784">
    <property type="component" value="Unassembled WGS sequence"/>
</dbReference>
<dbReference type="FunFam" id="3.40.50.720:FF:000115">
    <property type="entry name" value="3-oxoacyl-[acyl-carrier-protein] reductase FabG"/>
    <property type="match status" value="1"/>
</dbReference>
<dbReference type="InterPro" id="IPR057326">
    <property type="entry name" value="KR_dom"/>
</dbReference>
<dbReference type="GO" id="GO:0004316">
    <property type="term" value="F:3-oxoacyl-[acyl-carrier-protein] reductase (NADPH) activity"/>
    <property type="evidence" value="ECO:0007669"/>
    <property type="project" value="UniProtKB-EC"/>
</dbReference>
<gene>
    <name evidence="5" type="primary">fabG</name>
    <name evidence="5" type="ORF">ARMA_1260</name>
    <name evidence="6" type="ORF">SE16_13705</name>
</gene>